<feature type="active site" description="Proton donor; for dehydratase activity" evidence="7">
    <location>
        <position position="1081"/>
    </location>
</feature>
<accession>A0A1Y5Y738</accession>
<evidence type="ECO:0000313" key="11">
    <source>
        <dbReference type="EMBL" id="SMD26613.1"/>
    </source>
</evidence>
<dbReference type="GO" id="GO:0016491">
    <property type="term" value="F:oxidoreductase activity"/>
    <property type="evidence" value="ECO:0007669"/>
    <property type="project" value="InterPro"/>
</dbReference>
<organism evidence="11 12">
    <name type="scientific">Kibdelosporangium aridum</name>
    <dbReference type="NCBI Taxonomy" id="2030"/>
    <lineage>
        <taxon>Bacteria</taxon>
        <taxon>Bacillati</taxon>
        <taxon>Actinomycetota</taxon>
        <taxon>Actinomycetes</taxon>
        <taxon>Pseudonocardiales</taxon>
        <taxon>Pseudonocardiaceae</taxon>
        <taxon>Kibdelosporangium</taxon>
    </lineage>
</organism>
<feature type="region of interest" description="N-terminal hotdog fold" evidence="7">
    <location>
        <begin position="884"/>
        <end position="1005"/>
    </location>
</feature>
<dbReference type="SUPFAM" id="SSF52151">
    <property type="entry name" value="FabD/lysophospholipase-like"/>
    <property type="match status" value="1"/>
</dbReference>
<dbReference type="InterPro" id="IPR013149">
    <property type="entry name" value="ADH-like_C"/>
</dbReference>
<dbReference type="GO" id="GO:0005886">
    <property type="term" value="C:plasma membrane"/>
    <property type="evidence" value="ECO:0007669"/>
    <property type="project" value="TreeGrafter"/>
</dbReference>
<dbReference type="InterPro" id="IPR013154">
    <property type="entry name" value="ADH-like_N"/>
</dbReference>
<dbReference type="Gene3D" id="1.10.1200.10">
    <property type="entry name" value="ACP-like"/>
    <property type="match status" value="1"/>
</dbReference>
<evidence type="ECO:0000259" key="8">
    <source>
        <dbReference type="PROSITE" id="PS50075"/>
    </source>
</evidence>
<dbReference type="GO" id="GO:0005737">
    <property type="term" value="C:cytoplasm"/>
    <property type="evidence" value="ECO:0007669"/>
    <property type="project" value="TreeGrafter"/>
</dbReference>
<feature type="active site" description="Proton acceptor; for dehydratase activity" evidence="7">
    <location>
        <position position="915"/>
    </location>
</feature>
<dbReference type="Pfam" id="PF08659">
    <property type="entry name" value="KR"/>
    <property type="match status" value="1"/>
</dbReference>
<dbReference type="Gene3D" id="3.40.366.10">
    <property type="entry name" value="Malonyl-Coenzyme A Acyl Carrier Protein, domain 2"/>
    <property type="match status" value="1"/>
</dbReference>
<dbReference type="InterPro" id="IPR016035">
    <property type="entry name" value="Acyl_Trfase/lysoPLipase"/>
</dbReference>
<dbReference type="Pfam" id="PF22621">
    <property type="entry name" value="CurL-like_PKS_C"/>
    <property type="match status" value="1"/>
</dbReference>
<dbReference type="SMART" id="SM00826">
    <property type="entry name" value="PKS_DH"/>
    <property type="match status" value="1"/>
</dbReference>
<dbReference type="InterPro" id="IPR016036">
    <property type="entry name" value="Malonyl_transacylase_ACP-bd"/>
</dbReference>
<dbReference type="InterPro" id="IPR014030">
    <property type="entry name" value="Ketoacyl_synth_N"/>
</dbReference>
<dbReference type="GO" id="GO:0004312">
    <property type="term" value="F:fatty acid synthase activity"/>
    <property type="evidence" value="ECO:0007669"/>
    <property type="project" value="TreeGrafter"/>
</dbReference>
<evidence type="ECO:0000256" key="4">
    <source>
        <dbReference type="ARBA" id="ARBA00022857"/>
    </source>
</evidence>
<dbReference type="Gene3D" id="3.90.180.10">
    <property type="entry name" value="Medium-chain alcohol dehydrogenases, catalytic domain"/>
    <property type="match status" value="1"/>
</dbReference>
<keyword evidence="3" id="KW-0808">Transferase</keyword>
<dbReference type="InterPro" id="IPR001227">
    <property type="entry name" value="Ac_transferase_dom_sf"/>
</dbReference>
<dbReference type="Gene3D" id="3.40.47.10">
    <property type="match status" value="1"/>
</dbReference>
<dbReference type="OrthoDB" id="9778690at2"/>
<feature type="domain" description="Carrier" evidence="8">
    <location>
        <begin position="2009"/>
        <end position="2082"/>
    </location>
</feature>
<dbReference type="Pfam" id="PF08240">
    <property type="entry name" value="ADH_N"/>
    <property type="match status" value="1"/>
</dbReference>
<dbReference type="SMART" id="SM00827">
    <property type="entry name" value="PKS_AT"/>
    <property type="match status" value="1"/>
</dbReference>
<dbReference type="Pfam" id="PF00107">
    <property type="entry name" value="ADH_zinc_N"/>
    <property type="match status" value="1"/>
</dbReference>
<dbReference type="SMART" id="SM00829">
    <property type="entry name" value="PKS_ER"/>
    <property type="match status" value="1"/>
</dbReference>
<dbReference type="GO" id="GO:0004315">
    <property type="term" value="F:3-oxoacyl-[acyl-carrier-protein] synthase activity"/>
    <property type="evidence" value="ECO:0007669"/>
    <property type="project" value="InterPro"/>
</dbReference>
<feature type="domain" description="Ketosynthase family 3 (KS3)" evidence="9">
    <location>
        <begin position="6"/>
        <end position="427"/>
    </location>
</feature>
<dbReference type="InterPro" id="IPR020807">
    <property type="entry name" value="PKS_DH"/>
</dbReference>
<dbReference type="Pfam" id="PF00550">
    <property type="entry name" value="PP-binding"/>
    <property type="match status" value="1"/>
</dbReference>
<dbReference type="SMART" id="SM00823">
    <property type="entry name" value="PKS_PP"/>
    <property type="match status" value="1"/>
</dbReference>
<dbReference type="InterPro" id="IPR036736">
    <property type="entry name" value="ACP-like_sf"/>
</dbReference>
<dbReference type="PANTHER" id="PTHR43775">
    <property type="entry name" value="FATTY ACID SYNTHASE"/>
    <property type="match status" value="1"/>
</dbReference>
<dbReference type="InterPro" id="IPR014043">
    <property type="entry name" value="Acyl_transferase_dom"/>
</dbReference>
<evidence type="ECO:0000256" key="1">
    <source>
        <dbReference type="ARBA" id="ARBA00022450"/>
    </source>
</evidence>
<dbReference type="InterPro" id="IPR020841">
    <property type="entry name" value="PKS_Beta-ketoAc_synthase_dom"/>
</dbReference>
<dbReference type="PANTHER" id="PTHR43775:SF37">
    <property type="entry name" value="SI:DKEY-61P9.11"/>
    <property type="match status" value="1"/>
</dbReference>
<dbReference type="Gene3D" id="3.10.129.110">
    <property type="entry name" value="Polyketide synthase dehydratase"/>
    <property type="match status" value="1"/>
</dbReference>
<evidence type="ECO:0000256" key="7">
    <source>
        <dbReference type="PROSITE-ProRule" id="PRU01363"/>
    </source>
</evidence>
<keyword evidence="1" id="KW-0596">Phosphopantetheine</keyword>
<dbReference type="InterPro" id="IPR020843">
    <property type="entry name" value="ER"/>
</dbReference>
<dbReference type="InterPro" id="IPR036291">
    <property type="entry name" value="NAD(P)-bd_dom_sf"/>
</dbReference>
<evidence type="ECO:0000256" key="3">
    <source>
        <dbReference type="ARBA" id="ARBA00022679"/>
    </source>
</evidence>
<keyword evidence="4" id="KW-0521">NADP</keyword>
<evidence type="ECO:0000256" key="6">
    <source>
        <dbReference type="ARBA" id="ARBA00023315"/>
    </source>
</evidence>
<dbReference type="CDD" id="cd05195">
    <property type="entry name" value="enoyl_red"/>
    <property type="match status" value="1"/>
</dbReference>
<dbReference type="Gene3D" id="3.40.50.720">
    <property type="entry name" value="NAD(P)-binding Rossmann-like Domain"/>
    <property type="match status" value="3"/>
</dbReference>
<dbReference type="InterPro" id="IPR057326">
    <property type="entry name" value="KR_dom"/>
</dbReference>
<dbReference type="SUPFAM" id="SSF51735">
    <property type="entry name" value="NAD(P)-binding Rossmann-fold domains"/>
    <property type="match status" value="3"/>
</dbReference>
<keyword evidence="2" id="KW-0597">Phosphoprotein</keyword>
<dbReference type="PROSITE" id="PS00606">
    <property type="entry name" value="KS3_1"/>
    <property type="match status" value="1"/>
</dbReference>
<dbReference type="InterPro" id="IPR016039">
    <property type="entry name" value="Thiolase-like"/>
</dbReference>
<gene>
    <name evidence="11" type="ORF">SAMN05661093_10196</name>
</gene>
<dbReference type="GO" id="GO:0031177">
    <property type="term" value="F:phosphopantetheine binding"/>
    <property type="evidence" value="ECO:0007669"/>
    <property type="project" value="InterPro"/>
</dbReference>
<dbReference type="InterPro" id="IPR011032">
    <property type="entry name" value="GroES-like_sf"/>
</dbReference>
<dbReference type="PROSITE" id="PS50075">
    <property type="entry name" value="CARRIER"/>
    <property type="match status" value="1"/>
</dbReference>
<dbReference type="Pfam" id="PF00698">
    <property type="entry name" value="Acyl_transf_1"/>
    <property type="match status" value="1"/>
</dbReference>
<dbReference type="RefSeq" id="WP_084434333.1">
    <property type="nucleotide sequence ID" value="NZ_FWXV01000015.1"/>
</dbReference>
<keyword evidence="6" id="KW-0012">Acyltransferase</keyword>
<dbReference type="InterPro" id="IPR042104">
    <property type="entry name" value="PKS_dehydratase_sf"/>
</dbReference>
<dbReference type="Proteomes" id="UP000192674">
    <property type="component" value="Unassembled WGS sequence"/>
</dbReference>
<evidence type="ECO:0000256" key="2">
    <source>
        <dbReference type="ARBA" id="ARBA00022553"/>
    </source>
</evidence>
<dbReference type="Pfam" id="PF14765">
    <property type="entry name" value="PS-DH"/>
    <property type="match status" value="1"/>
</dbReference>
<dbReference type="GO" id="GO:0006633">
    <property type="term" value="P:fatty acid biosynthetic process"/>
    <property type="evidence" value="ECO:0007669"/>
    <property type="project" value="InterPro"/>
</dbReference>
<dbReference type="Gene3D" id="3.30.70.3290">
    <property type="match status" value="1"/>
</dbReference>
<dbReference type="InterPro" id="IPR014031">
    <property type="entry name" value="Ketoacyl_synth_C"/>
</dbReference>
<evidence type="ECO:0000259" key="9">
    <source>
        <dbReference type="PROSITE" id="PS52004"/>
    </source>
</evidence>
<dbReference type="InterPro" id="IPR013968">
    <property type="entry name" value="PKS_KR"/>
</dbReference>
<dbReference type="InterPro" id="IPR020806">
    <property type="entry name" value="PKS_PP-bd"/>
</dbReference>
<dbReference type="InterPro" id="IPR050091">
    <property type="entry name" value="PKS_NRPS_Biosynth_Enz"/>
</dbReference>
<sequence>MAGLPSAPVAIVGIGCRFPGARGPGEFWQRLRDGYDGIAKPPAGRFDGLLWKESADNPVEAGYLSDVDKFDPDFFGVSHREARRMDPQLRLLLEVTWESLEDAGLRPADTEGGRVGVFIGQIASDYWELHSGNADNAAIDRYIGLSNIRGMLSGRLSHVFDWSGPSVSVDTACSSSLAAVRMACQSLHSGESTVAIAGGVNLMLVRKDYPWLFMGGVLSRDGRCKFGDANADGYGRGEGLGLVVLKTLDQAVADRDRIYAVIRGSAINNDGRASGFAARPAVRGQADVLSAALADAGARPTEIEYVEAHGTGTAVGDAVELAALAAVLGEGRSQADPLRVGSVKTNIGHTEAAAGIAGLIKSTLCLYHGEIPPSLHVRELNPAVKWDELPLRVHTELEPLPSHGRPRLVGVSSFGVSGTNVHAILAEAEQPPVVPSKGDHLLTLSARTPQGLRDLAGAYARFLGDTDVPLRDICYSASVRRQHHSHRLAVAGSAREDIAAELRSFVDGKPSRDVSFSSEAPEAEPGIAFVFPGQGSQWFGMGLQLLDTSLVFRAALEECDRAVRAECDWSIIEQLASDDERSHDVDVVQPMLFAIQVGLAAVWRSWGVEPDLVIGHSMGEVAAAHVAGALSLADAVAVICRRSKLAATVAGRGAMASIALPMAQVAETLAGYQDKVSIAASNSPSTTLISGEPSAVDDIVASLQHRDVFCRTIDVPFAAHSPHVDELRDDLLERLANVRPVAGNVRIHSTVLDVDVDGSGFDARYWVRNFREPVRFASAVRQVSADRPMVFVEISPHPVLLAAIEECLQAAQTSGFVVSSLQRQKPELRTLLTSLGAVYAKGCQIDGNRLFGEEARLVSLPAYPWAHGSYWIKTKPPAPPGPGHPLLGRPVAAAEGERVWEGPLDRIRNRYLDGHRVQGVVTFPGSGYCELAFAAARDALGQGTLELEDATFQQLLLLNGHESPILRVRMYPENDSGWRIEIHSGESQQTVQHASFRVRQVPDAEEQAHDPLPAVRARCPEHLSGQEFYARFGGGENEWDGPFRGAAEVWRGAGEALIRVSCPDSLATVFDDFYFHPAILDACGHALMATAEPVAQAFAPEGFHSARIWGKPQRELYSHARLTERGTGTLTGDIVVMQSDGTPVADIRGVRLRCLAEPAAQRQNYDDWLYELQWERSDRPQRNVDPASGTWIILDDGRAVGRGLRKRIEDAGGHCVSVVPAGSTVHGDFVVDPSDPEGFCAVLRAAPHPVQGIVHLWSLDNPTAAVSDEDIKRAENLTCSSTVRLIKDLLAARATDHPALWLVTNNVYAVTRDDVLISPLSALLWGFGRVLAQENPELKPTLVDVDAADPDWAAEMLFGELTVRDRETERALRRAGRFVSRINRYSAPPVPVVRPAGAGAYRVRHGAPGCLDEFTVERTERRTPGAGEVEIEIAFAGLNYADVLGVMGVVPGIDAQDRVPGAECAGTITALGPMTHGLQVGDEVVAVGDLGLGSHVIAKAPLVLKRPRTLDLADAATVPIAYLTAYHALHELAGLRGGESVLIHSATGGVGLAAIQVAKMLGAEIYATAGSREKRSLLRAMGIKHVADSRSLDFADEFLAATYGKGVDVVLNTLPGPAIDKNLDLLAPYGRYVELTKKDVLGEGRIPMRPLARNISLHVVDVMDMWQTRPQQVAATLREVFTHIDTGALAPLPADKFPSERTGNAFRHFAQSKQVGKVLLSFDSKESEPSTLVREDATYLVTGGLGGIGTEVARWLVKQGAKHLLLVGRSELPPRSTWPHLDRDGAEYRRVSALESLERTGIQVRYEAVDVVDEAALRSLISEMDHPVRGVFHAAGIVDWHLVRDLDEQRLAAVLRPKVAGSVVLDRIFPDSSVDMFVLFSSIAGWMSSPLLAAYSAANNFLDSLAHQRRLRGAPATGINWGFWDAIGMAAGVSDKTRVIPKGFSHFSPADGIAVLERLVRADVEQVGVLVADWAQWSAIHHHFAQLPMLSKLVPTTTPRRAPGDVDKDIVRRYLIDRIAEALEVTPDHVNTRQPLNRMGLDSLGAIEVKNLASRDLGVDLPVVMLLGGFTLDDLIDQLGSA</sequence>
<dbReference type="CDD" id="cd00833">
    <property type="entry name" value="PKS"/>
    <property type="match status" value="1"/>
</dbReference>
<name>A0A1Y5Y738_KIBAR</name>
<dbReference type="SUPFAM" id="SSF47336">
    <property type="entry name" value="ACP-like"/>
    <property type="match status" value="1"/>
</dbReference>
<dbReference type="GO" id="GO:0071770">
    <property type="term" value="P:DIM/DIP cell wall layer assembly"/>
    <property type="evidence" value="ECO:0007669"/>
    <property type="project" value="TreeGrafter"/>
</dbReference>
<dbReference type="SUPFAM" id="SSF55048">
    <property type="entry name" value="Probable ACP-binding domain of malonyl-CoA ACP transacylase"/>
    <property type="match status" value="1"/>
</dbReference>
<evidence type="ECO:0000259" key="10">
    <source>
        <dbReference type="PROSITE" id="PS52019"/>
    </source>
</evidence>
<dbReference type="SMART" id="SM00822">
    <property type="entry name" value="PKS_KR"/>
    <property type="match status" value="1"/>
</dbReference>
<dbReference type="PROSITE" id="PS52004">
    <property type="entry name" value="KS3_2"/>
    <property type="match status" value="1"/>
</dbReference>
<keyword evidence="5" id="KW-0511">Multifunctional enzyme</keyword>
<dbReference type="EMBL" id="FWXV01000015">
    <property type="protein sequence ID" value="SMD26613.1"/>
    <property type="molecule type" value="Genomic_DNA"/>
</dbReference>
<dbReference type="Pfam" id="PF00109">
    <property type="entry name" value="ketoacyl-synt"/>
    <property type="match status" value="1"/>
</dbReference>
<dbReference type="InterPro" id="IPR049552">
    <property type="entry name" value="PKS_DH_N"/>
</dbReference>
<dbReference type="SUPFAM" id="SSF53901">
    <property type="entry name" value="Thiolase-like"/>
    <property type="match status" value="1"/>
</dbReference>
<dbReference type="FunFam" id="3.40.50.720:FF:000209">
    <property type="entry name" value="Polyketide synthase Pks12"/>
    <property type="match status" value="1"/>
</dbReference>
<dbReference type="FunFam" id="3.40.366.10:FF:000002">
    <property type="entry name" value="Probable polyketide synthase 2"/>
    <property type="match status" value="1"/>
</dbReference>
<evidence type="ECO:0000313" key="12">
    <source>
        <dbReference type="Proteomes" id="UP000192674"/>
    </source>
</evidence>
<dbReference type="InterPro" id="IPR049551">
    <property type="entry name" value="PKS_DH_C"/>
</dbReference>
<feature type="domain" description="PKS/mFAS DH" evidence="10">
    <location>
        <begin position="884"/>
        <end position="1161"/>
    </location>
</feature>
<evidence type="ECO:0000256" key="5">
    <source>
        <dbReference type="ARBA" id="ARBA00023268"/>
    </source>
</evidence>
<dbReference type="InterPro" id="IPR049900">
    <property type="entry name" value="PKS_mFAS_DH"/>
</dbReference>
<dbReference type="InterPro" id="IPR018201">
    <property type="entry name" value="Ketoacyl_synth_AS"/>
</dbReference>
<dbReference type="SMART" id="SM00825">
    <property type="entry name" value="PKS_KS"/>
    <property type="match status" value="1"/>
</dbReference>
<protein>
    <submittedName>
        <fullName evidence="11">Alcohol dehydrogenase GroES-like domain-containing protein</fullName>
    </submittedName>
</protein>
<dbReference type="Pfam" id="PF21089">
    <property type="entry name" value="PKS_DH_N"/>
    <property type="match status" value="1"/>
</dbReference>
<proteinExistence type="predicted"/>
<dbReference type="SUPFAM" id="SSF50129">
    <property type="entry name" value="GroES-like"/>
    <property type="match status" value="1"/>
</dbReference>
<dbReference type="PROSITE" id="PS52019">
    <property type="entry name" value="PKS_MFAS_DH"/>
    <property type="match status" value="1"/>
</dbReference>
<dbReference type="InterPro" id="IPR009081">
    <property type="entry name" value="PP-bd_ACP"/>
</dbReference>
<feature type="region of interest" description="C-terminal hotdog fold" evidence="7">
    <location>
        <begin position="1020"/>
        <end position="1161"/>
    </location>
</feature>
<reference evidence="11 12" key="1">
    <citation type="submission" date="2017-04" db="EMBL/GenBank/DDBJ databases">
        <authorList>
            <person name="Afonso C.L."/>
            <person name="Miller P.J."/>
            <person name="Scott M.A."/>
            <person name="Spackman E."/>
            <person name="Goraichik I."/>
            <person name="Dimitrov K.M."/>
            <person name="Suarez D.L."/>
            <person name="Swayne D.E."/>
        </authorList>
    </citation>
    <scope>NUCLEOTIDE SEQUENCE [LARGE SCALE GENOMIC DNA]</scope>
    <source>
        <strain evidence="11 12">DSM 43828</strain>
    </source>
</reference>
<dbReference type="Pfam" id="PF02801">
    <property type="entry name" value="Ketoacyl-synt_C"/>
    <property type="match status" value="1"/>
</dbReference>
<keyword evidence="12" id="KW-1185">Reference proteome</keyword>